<sequence length="110" mass="11992">MQGEGGINVAGLDWLKRLESICRAHDILLIIDDIQAGCGRTGKFFSFEHAGITPDIITNSKSLSGFGLPFAHVLMRPELDKWKPGQYNGTFRGFSLAMVTATAALKILVQ</sequence>
<dbReference type="GO" id="GO:0030170">
    <property type="term" value="F:pyridoxal phosphate binding"/>
    <property type="evidence" value="ECO:0007669"/>
    <property type="project" value="InterPro"/>
</dbReference>
<organism evidence="4 5">
    <name type="scientific">Vreelandella sulfidaeris</name>
    <dbReference type="NCBI Taxonomy" id="115553"/>
    <lineage>
        <taxon>Bacteria</taxon>
        <taxon>Pseudomonadati</taxon>
        <taxon>Pseudomonadota</taxon>
        <taxon>Gammaproteobacteria</taxon>
        <taxon>Oceanospirillales</taxon>
        <taxon>Halomonadaceae</taxon>
        <taxon>Vreelandella</taxon>
    </lineage>
</organism>
<evidence type="ECO:0000256" key="1">
    <source>
        <dbReference type="ARBA" id="ARBA00001933"/>
    </source>
</evidence>
<dbReference type="InterPro" id="IPR049704">
    <property type="entry name" value="Aminotrans_3_PPA_site"/>
</dbReference>
<name>A0A455U9L9_9GAMM</name>
<dbReference type="Gene3D" id="3.40.640.10">
    <property type="entry name" value="Type I PLP-dependent aspartate aminotransferase-like (Major domain)"/>
    <property type="match status" value="1"/>
</dbReference>
<dbReference type="InterPro" id="IPR015424">
    <property type="entry name" value="PyrdxlP-dep_Trfase"/>
</dbReference>
<protein>
    <recommendedName>
        <fullName evidence="6">Diaminobutyrate--2-oxoglutarate transaminase</fullName>
    </recommendedName>
</protein>
<dbReference type="PROSITE" id="PS00600">
    <property type="entry name" value="AA_TRANSFER_CLASS_3"/>
    <property type="match status" value="1"/>
</dbReference>
<dbReference type="InterPro" id="IPR004637">
    <property type="entry name" value="Dat"/>
</dbReference>
<gene>
    <name evidence="4" type="ORF">HSBAA_32490</name>
</gene>
<dbReference type="PANTHER" id="PTHR43552:SF2">
    <property type="entry name" value="DIAMINOBUTYRATE--2-OXOGLUTARATE TRANSAMINASE"/>
    <property type="match status" value="1"/>
</dbReference>
<keyword evidence="2" id="KW-0032">Aminotransferase</keyword>
<dbReference type="PANTHER" id="PTHR43552">
    <property type="entry name" value="DIAMINOBUTYRATE--2-OXOGLUTARATE AMINOTRANSFERASE"/>
    <property type="match status" value="1"/>
</dbReference>
<evidence type="ECO:0000256" key="3">
    <source>
        <dbReference type="ARBA" id="ARBA00022679"/>
    </source>
</evidence>
<dbReference type="AlphaFoldDB" id="A0A455U9L9"/>
<dbReference type="InterPro" id="IPR015421">
    <property type="entry name" value="PyrdxlP-dep_Trfase_major"/>
</dbReference>
<comment type="cofactor">
    <cofactor evidence="1">
        <name>pyridoxal 5'-phosphate</name>
        <dbReference type="ChEBI" id="CHEBI:597326"/>
    </cofactor>
</comment>
<dbReference type="EMBL" id="AP019514">
    <property type="protein sequence ID" value="BBI61943.1"/>
    <property type="molecule type" value="Genomic_DNA"/>
</dbReference>
<dbReference type="SUPFAM" id="SSF53383">
    <property type="entry name" value="PLP-dependent transferases"/>
    <property type="match status" value="1"/>
</dbReference>
<keyword evidence="3" id="KW-0808">Transferase</keyword>
<evidence type="ECO:0008006" key="6">
    <source>
        <dbReference type="Google" id="ProtNLM"/>
    </source>
</evidence>
<dbReference type="Pfam" id="PF00202">
    <property type="entry name" value="Aminotran_3"/>
    <property type="match status" value="1"/>
</dbReference>
<evidence type="ECO:0000313" key="4">
    <source>
        <dbReference type="EMBL" id="BBI61943.1"/>
    </source>
</evidence>
<evidence type="ECO:0000256" key="2">
    <source>
        <dbReference type="ARBA" id="ARBA00022576"/>
    </source>
</evidence>
<evidence type="ECO:0000313" key="5">
    <source>
        <dbReference type="Proteomes" id="UP000320231"/>
    </source>
</evidence>
<proteinExistence type="predicted"/>
<dbReference type="InterPro" id="IPR005814">
    <property type="entry name" value="Aminotrans_3"/>
</dbReference>
<dbReference type="GO" id="GO:0008483">
    <property type="term" value="F:transaminase activity"/>
    <property type="evidence" value="ECO:0007669"/>
    <property type="project" value="UniProtKB-KW"/>
</dbReference>
<dbReference type="KEGG" id="hsr:HSBAA_32490"/>
<dbReference type="Proteomes" id="UP000320231">
    <property type="component" value="Chromosome"/>
</dbReference>
<reference evidence="4 5" key="1">
    <citation type="journal article" date="2019" name="Microbiol. Resour. Announc.">
        <title>Complete Genome Sequence of Halomonas sulfidaeris Strain Esulfide1 Isolated from a Metal Sulfide Rock at a Depth of 2,200 Meters, Obtained Using Nanopore Sequencing.</title>
        <authorList>
            <person name="Saito M."/>
            <person name="Nishigata A."/>
            <person name="Galipon J."/>
            <person name="Arakawa K."/>
        </authorList>
    </citation>
    <scope>NUCLEOTIDE SEQUENCE [LARGE SCALE GENOMIC DNA]</scope>
    <source>
        <strain evidence="4 5">ATCC BAA-803</strain>
    </source>
</reference>
<accession>A0A455U9L9</accession>